<evidence type="ECO:0000256" key="1">
    <source>
        <dbReference type="SAM" id="MobiDB-lite"/>
    </source>
</evidence>
<name>A0A935K508_9RHOO</name>
<gene>
    <name evidence="2" type="ORF">IPJ38_16615</name>
</gene>
<evidence type="ECO:0000313" key="3">
    <source>
        <dbReference type="Proteomes" id="UP000739411"/>
    </source>
</evidence>
<accession>A0A935K508</accession>
<reference evidence="2 3" key="1">
    <citation type="submission" date="2020-10" db="EMBL/GenBank/DDBJ databases">
        <title>Connecting structure to function with the recovery of over 1000 high-quality activated sludge metagenome-assembled genomes encoding full-length rRNA genes using long-read sequencing.</title>
        <authorList>
            <person name="Singleton C.M."/>
            <person name="Petriglieri F."/>
            <person name="Kristensen J.M."/>
            <person name="Kirkegaard R.H."/>
            <person name="Michaelsen T.Y."/>
            <person name="Andersen M.H."/>
            <person name="Karst S.M."/>
            <person name="Dueholm M.S."/>
            <person name="Nielsen P.H."/>
            <person name="Albertsen M."/>
        </authorList>
    </citation>
    <scope>NUCLEOTIDE SEQUENCE [LARGE SCALE GENOMIC DNA]</scope>
    <source>
        <strain evidence="2">EsbW_18-Q3-R4-48_BATAC.463</strain>
    </source>
</reference>
<dbReference type="Proteomes" id="UP000739411">
    <property type="component" value="Unassembled WGS sequence"/>
</dbReference>
<dbReference type="AlphaFoldDB" id="A0A935K508"/>
<dbReference type="EMBL" id="JADJMS010000045">
    <property type="protein sequence ID" value="MBK7416473.1"/>
    <property type="molecule type" value="Genomic_DNA"/>
</dbReference>
<evidence type="ECO:0000313" key="2">
    <source>
        <dbReference type="EMBL" id="MBK7416473.1"/>
    </source>
</evidence>
<feature type="region of interest" description="Disordered" evidence="1">
    <location>
        <begin position="1"/>
        <end position="34"/>
    </location>
</feature>
<organism evidence="2 3">
    <name type="scientific">Candidatus Dechloromonas phosphorivorans</name>
    <dbReference type="NCBI Taxonomy" id="2899244"/>
    <lineage>
        <taxon>Bacteria</taxon>
        <taxon>Pseudomonadati</taxon>
        <taxon>Pseudomonadota</taxon>
        <taxon>Betaproteobacteria</taxon>
        <taxon>Rhodocyclales</taxon>
        <taxon>Azonexaceae</taxon>
        <taxon>Dechloromonas</taxon>
    </lineage>
</organism>
<protein>
    <submittedName>
        <fullName evidence="2">Uncharacterized protein</fullName>
    </submittedName>
</protein>
<sequence>MLMVQRSSGNLWYKKSGPSEPANTNVKPAHSSEEQTIASLDTRIIELKNEVTALHDQMLASSEIIEALAEQIRS</sequence>
<proteinExistence type="predicted"/>
<feature type="compositionally biased region" description="Polar residues" evidence="1">
    <location>
        <begin position="1"/>
        <end position="10"/>
    </location>
</feature>
<comment type="caution">
    <text evidence="2">The sequence shown here is derived from an EMBL/GenBank/DDBJ whole genome shotgun (WGS) entry which is preliminary data.</text>
</comment>